<dbReference type="GO" id="GO:0033468">
    <property type="term" value="P:CMP-keto-3-deoxy-D-manno-octulosonic acid biosynthetic process"/>
    <property type="evidence" value="ECO:0007669"/>
    <property type="project" value="UniProtKB-UniRule"/>
</dbReference>
<evidence type="ECO:0000256" key="2">
    <source>
        <dbReference type="ARBA" id="ARBA00022695"/>
    </source>
</evidence>
<dbReference type="GO" id="GO:0005829">
    <property type="term" value="C:cytosol"/>
    <property type="evidence" value="ECO:0007669"/>
    <property type="project" value="TreeGrafter"/>
</dbReference>
<keyword evidence="3 4" id="KW-0448">Lipopolysaccharide biosynthesis</keyword>
<dbReference type="PANTHER" id="PTHR42866:SF2">
    <property type="entry name" value="3-DEOXY-MANNO-OCTULOSONATE CYTIDYLYLTRANSFERASE, MITOCHONDRIAL"/>
    <property type="match status" value="1"/>
</dbReference>
<dbReference type="AlphaFoldDB" id="A0A7V4XSR7"/>
<comment type="function">
    <text evidence="4">Activates KDO (a required 8-carbon sugar) for incorporation into bacterial lipopolysaccharide in Gram-negative bacteria.</text>
</comment>
<protein>
    <recommendedName>
        <fullName evidence="4">3-deoxy-manno-octulosonate cytidylyltransferase</fullName>
        <ecNumber evidence="4">2.7.7.38</ecNumber>
    </recommendedName>
    <alternativeName>
        <fullName evidence="4">CMP-2-keto-3-deoxyoctulosonic acid synthase</fullName>
        <shortName evidence="4">CKS</shortName>
        <shortName evidence="4">CMP-KDO synthase</shortName>
    </alternativeName>
</protein>
<dbReference type="GO" id="GO:0009103">
    <property type="term" value="P:lipopolysaccharide biosynthetic process"/>
    <property type="evidence" value="ECO:0007669"/>
    <property type="project" value="UniProtKB-UniRule"/>
</dbReference>
<organism evidence="5">
    <name type="scientific">Acidobacterium capsulatum</name>
    <dbReference type="NCBI Taxonomy" id="33075"/>
    <lineage>
        <taxon>Bacteria</taxon>
        <taxon>Pseudomonadati</taxon>
        <taxon>Acidobacteriota</taxon>
        <taxon>Terriglobia</taxon>
        <taxon>Terriglobales</taxon>
        <taxon>Acidobacteriaceae</taxon>
        <taxon>Acidobacterium</taxon>
    </lineage>
</organism>
<dbReference type="InterPro" id="IPR003329">
    <property type="entry name" value="Cytidylyl_trans"/>
</dbReference>
<dbReference type="HAMAP" id="MF_00057">
    <property type="entry name" value="KdsB"/>
    <property type="match status" value="1"/>
</dbReference>
<name>A0A7V4XSR7_9BACT</name>
<evidence type="ECO:0000313" key="5">
    <source>
        <dbReference type="EMBL" id="HGY94392.1"/>
    </source>
</evidence>
<keyword evidence="2 4" id="KW-0548">Nucleotidyltransferase</keyword>
<dbReference type="GO" id="GO:0008690">
    <property type="term" value="F:3-deoxy-manno-octulosonate cytidylyltransferase activity"/>
    <property type="evidence" value="ECO:0007669"/>
    <property type="project" value="UniProtKB-UniRule"/>
</dbReference>
<dbReference type="NCBIfam" id="NF003952">
    <property type="entry name" value="PRK05450.1-5"/>
    <property type="match status" value="1"/>
</dbReference>
<dbReference type="InterPro" id="IPR029044">
    <property type="entry name" value="Nucleotide-diphossugar_trans"/>
</dbReference>
<comment type="subcellular location">
    <subcellularLocation>
        <location evidence="4">Cytoplasm</location>
    </subcellularLocation>
</comment>
<evidence type="ECO:0000256" key="1">
    <source>
        <dbReference type="ARBA" id="ARBA00022679"/>
    </source>
</evidence>
<dbReference type="Pfam" id="PF02348">
    <property type="entry name" value="CTP_transf_3"/>
    <property type="match status" value="1"/>
</dbReference>
<dbReference type="SUPFAM" id="SSF53448">
    <property type="entry name" value="Nucleotide-diphospho-sugar transferases"/>
    <property type="match status" value="1"/>
</dbReference>
<dbReference type="NCBIfam" id="NF009905">
    <property type="entry name" value="PRK13368.1"/>
    <property type="match status" value="1"/>
</dbReference>
<sequence>MSALNVLGVIPARIGSTRLPRKVLREIAGEPMLAWVYRAARASGQLRQVLIATDAEEVMEFARQKGLPAIFTPEDCASGTDRVFVVAQSIDADIYVNIQGDEPMLTPAHFTALLAPFERPDVQVTTLSVPCSEDEIANPNAVKVVTAADGRALYFSRAAIPYDRDAAGFTGYRKHLGLYAYRKAALRRFATLPPSRLEEIERLEQLRLLENGIDIYVAEAPGSTIGVDTEEDLRAVEQLLLARKK</sequence>
<comment type="similarity">
    <text evidence="4">Belongs to the KdsB family.</text>
</comment>
<gene>
    <name evidence="4 5" type="primary">kdsB</name>
    <name evidence="5" type="ORF">ENW50_06865</name>
</gene>
<reference evidence="5" key="1">
    <citation type="journal article" date="2020" name="mSystems">
        <title>Genome- and Community-Level Interaction Insights into Carbon Utilization and Element Cycling Functions of Hydrothermarchaeota in Hydrothermal Sediment.</title>
        <authorList>
            <person name="Zhou Z."/>
            <person name="Liu Y."/>
            <person name="Xu W."/>
            <person name="Pan J."/>
            <person name="Luo Z.H."/>
            <person name="Li M."/>
        </authorList>
    </citation>
    <scope>NUCLEOTIDE SEQUENCE [LARGE SCALE GENOMIC DNA]</scope>
    <source>
        <strain evidence="5">SpSt-855</strain>
    </source>
</reference>
<comment type="catalytic activity">
    <reaction evidence="4">
        <text>3-deoxy-alpha-D-manno-oct-2-ulosonate + CTP = CMP-3-deoxy-beta-D-manno-octulosonate + diphosphate</text>
        <dbReference type="Rhea" id="RHEA:23448"/>
        <dbReference type="ChEBI" id="CHEBI:33019"/>
        <dbReference type="ChEBI" id="CHEBI:37563"/>
        <dbReference type="ChEBI" id="CHEBI:85986"/>
        <dbReference type="ChEBI" id="CHEBI:85987"/>
        <dbReference type="EC" id="2.7.7.38"/>
    </reaction>
</comment>
<dbReference type="InterPro" id="IPR004528">
    <property type="entry name" value="KdsB"/>
</dbReference>
<comment type="caution">
    <text evidence="5">The sequence shown here is derived from an EMBL/GenBank/DDBJ whole genome shotgun (WGS) entry which is preliminary data.</text>
</comment>
<proteinExistence type="inferred from homology"/>
<dbReference type="UniPathway" id="UPA00358">
    <property type="reaction ID" value="UER00476"/>
</dbReference>
<accession>A0A7V4XSR7</accession>
<keyword evidence="4" id="KW-0963">Cytoplasm</keyword>
<evidence type="ECO:0000256" key="3">
    <source>
        <dbReference type="ARBA" id="ARBA00022985"/>
    </source>
</evidence>
<dbReference type="Gene3D" id="3.90.550.10">
    <property type="entry name" value="Spore Coat Polysaccharide Biosynthesis Protein SpsA, Chain A"/>
    <property type="match status" value="1"/>
</dbReference>
<dbReference type="CDD" id="cd02517">
    <property type="entry name" value="CMP-KDO-Synthetase"/>
    <property type="match status" value="1"/>
</dbReference>
<evidence type="ECO:0000256" key="4">
    <source>
        <dbReference type="HAMAP-Rule" id="MF_00057"/>
    </source>
</evidence>
<keyword evidence="1 4" id="KW-0808">Transferase</keyword>
<comment type="pathway">
    <text evidence="4">Nucleotide-sugar biosynthesis; CMP-3-deoxy-D-manno-octulosonate biosynthesis; CMP-3-deoxy-D-manno-octulosonate from 3-deoxy-D-manno-octulosonate and CTP: step 1/1.</text>
</comment>
<dbReference type="EC" id="2.7.7.38" evidence="4"/>
<dbReference type="NCBIfam" id="TIGR00466">
    <property type="entry name" value="kdsB"/>
    <property type="match status" value="1"/>
</dbReference>
<dbReference type="EMBL" id="DTKL01000039">
    <property type="protein sequence ID" value="HGY94392.1"/>
    <property type="molecule type" value="Genomic_DNA"/>
</dbReference>
<dbReference type="PANTHER" id="PTHR42866">
    <property type="entry name" value="3-DEOXY-MANNO-OCTULOSONATE CYTIDYLYLTRANSFERASE"/>
    <property type="match status" value="1"/>
</dbReference>